<dbReference type="EMBL" id="CP063362">
    <property type="protein sequence ID" value="QRG08784.1"/>
    <property type="molecule type" value="Genomic_DNA"/>
</dbReference>
<proteinExistence type="predicted"/>
<name>A0A974SL08_9HYPH</name>
<evidence type="ECO:0000259" key="2">
    <source>
        <dbReference type="PROSITE" id="PS51084"/>
    </source>
</evidence>
<protein>
    <submittedName>
        <fullName evidence="3">HIT domain-containing protein</fullName>
    </submittedName>
</protein>
<organism evidence="3 4">
    <name type="scientific">Xanthobacter dioxanivorans</name>
    <dbReference type="NCBI Taxonomy" id="2528964"/>
    <lineage>
        <taxon>Bacteria</taxon>
        <taxon>Pseudomonadati</taxon>
        <taxon>Pseudomonadota</taxon>
        <taxon>Alphaproteobacteria</taxon>
        <taxon>Hyphomicrobiales</taxon>
        <taxon>Xanthobacteraceae</taxon>
        <taxon>Xanthobacter</taxon>
    </lineage>
</organism>
<feature type="domain" description="HIT" evidence="2">
    <location>
        <begin position="40"/>
        <end position="109"/>
    </location>
</feature>
<dbReference type="Pfam" id="PF01230">
    <property type="entry name" value="HIT"/>
    <property type="match status" value="1"/>
</dbReference>
<dbReference type="InterPro" id="IPR026026">
    <property type="entry name" value="HIT_Hint"/>
</dbReference>
<dbReference type="KEGG" id="xdi:EZH22_11170"/>
<keyword evidence="4" id="KW-1185">Reference proteome</keyword>
<sequence>MTRDPDPFRLDPRLAADGTAVGGLVLCHLYLVDDARFFWVVLVPRRPGAVEIIDLDPADRPRLMEEIAAVSQAVKAVSGCAKLNVAALGNMVPQLHVHVIGRNPGDAAWPGPAFGAGIREPLEPGARAARLAALRDRLSPT</sequence>
<dbReference type="RefSeq" id="WP_203195698.1">
    <property type="nucleotide sequence ID" value="NZ_CP063362.1"/>
</dbReference>
<evidence type="ECO:0000313" key="3">
    <source>
        <dbReference type="EMBL" id="QRG08784.1"/>
    </source>
</evidence>
<accession>A0A974SL08</accession>
<dbReference type="SUPFAM" id="SSF54197">
    <property type="entry name" value="HIT-like"/>
    <property type="match status" value="1"/>
</dbReference>
<dbReference type="AlphaFoldDB" id="A0A974SL08"/>
<gene>
    <name evidence="3" type="ORF">EZH22_11170</name>
</gene>
<evidence type="ECO:0000256" key="1">
    <source>
        <dbReference type="PROSITE-ProRule" id="PRU00464"/>
    </source>
</evidence>
<dbReference type="Proteomes" id="UP000596427">
    <property type="component" value="Chromosome"/>
</dbReference>
<dbReference type="PROSITE" id="PS51084">
    <property type="entry name" value="HIT_2"/>
    <property type="match status" value="1"/>
</dbReference>
<dbReference type="PIRSF" id="PIRSF000714">
    <property type="entry name" value="HIT"/>
    <property type="match status" value="1"/>
</dbReference>
<comment type="caution">
    <text evidence="1">Lacks conserved residue(s) required for the propagation of feature annotation.</text>
</comment>
<reference evidence="3 4" key="1">
    <citation type="submission" date="2020-10" db="EMBL/GenBank/DDBJ databases">
        <title>Degradation of 1,4-Dioxane by Xanthobacter sp. YN2, via a Novel Group-2 Soluble Di-Iron Monooxygenase.</title>
        <authorList>
            <person name="Ma F."/>
            <person name="Wang Y."/>
            <person name="Yang J."/>
            <person name="Guo H."/>
            <person name="Su D."/>
            <person name="Yu L."/>
        </authorList>
    </citation>
    <scope>NUCLEOTIDE SEQUENCE [LARGE SCALE GENOMIC DNA]</scope>
    <source>
        <strain evidence="3 4">YN2</strain>
    </source>
</reference>
<dbReference type="InterPro" id="IPR036265">
    <property type="entry name" value="HIT-like_sf"/>
</dbReference>
<dbReference type="InterPro" id="IPR011146">
    <property type="entry name" value="HIT-like"/>
</dbReference>
<dbReference type="GO" id="GO:0003824">
    <property type="term" value="F:catalytic activity"/>
    <property type="evidence" value="ECO:0007669"/>
    <property type="project" value="InterPro"/>
</dbReference>
<evidence type="ECO:0000313" key="4">
    <source>
        <dbReference type="Proteomes" id="UP000596427"/>
    </source>
</evidence>
<dbReference type="Gene3D" id="3.30.428.10">
    <property type="entry name" value="HIT-like"/>
    <property type="match status" value="1"/>
</dbReference>